<gene>
    <name evidence="1" type="ORF">SAMN06265174_102636</name>
</gene>
<protein>
    <submittedName>
        <fullName evidence="1">Uncharacterized protein</fullName>
    </submittedName>
</protein>
<dbReference type="EMBL" id="FXTG01000002">
    <property type="protein sequence ID" value="SMO61573.1"/>
    <property type="molecule type" value="Genomic_DNA"/>
</dbReference>
<organism evidence="1 2">
    <name type="scientific">Dietzia kunjamensis subsp. schimae</name>
    <dbReference type="NCBI Taxonomy" id="498198"/>
    <lineage>
        <taxon>Bacteria</taxon>
        <taxon>Bacillati</taxon>
        <taxon>Actinomycetota</taxon>
        <taxon>Actinomycetes</taxon>
        <taxon>Mycobacteriales</taxon>
        <taxon>Dietziaceae</taxon>
        <taxon>Dietzia</taxon>
    </lineage>
</organism>
<dbReference type="Pfam" id="PF19952">
    <property type="entry name" value="DUF6414"/>
    <property type="match status" value="1"/>
</dbReference>
<dbReference type="RefSeq" id="WP_154829648.1">
    <property type="nucleotide sequence ID" value="NZ_BAAAQH010000005.1"/>
</dbReference>
<comment type="caution">
    <text evidence="1">The sequence shown here is derived from an EMBL/GenBank/DDBJ whole genome shotgun (WGS) entry which is preliminary data.</text>
</comment>
<keyword evidence="2" id="KW-1185">Reference proteome</keyword>
<accession>A0ABY1N0I0</accession>
<proteinExistence type="predicted"/>
<evidence type="ECO:0000313" key="2">
    <source>
        <dbReference type="Proteomes" id="UP000315460"/>
    </source>
</evidence>
<name>A0ABY1N0I0_9ACTN</name>
<reference evidence="1 2" key="1">
    <citation type="submission" date="2017-05" db="EMBL/GenBank/DDBJ databases">
        <authorList>
            <person name="Varghese N."/>
            <person name="Submissions S."/>
        </authorList>
    </citation>
    <scope>NUCLEOTIDE SEQUENCE [LARGE SCALE GENOMIC DNA]</scope>
    <source>
        <strain evidence="1 2">DSM 45139</strain>
    </source>
</reference>
<sequence>MILREYLYVDTPAVRAVLAQLDSGIVERTTAGEGREKKTGGGLAKFAEHSQEWSSNSVSEKSLGDYLFPFLNLRLSHSRRLKIYRI</sequence>
<dbReference type="InterPro" id="IPR045633">
    <property type="entry name" value="DUF6414"/>
</dbReference>
<dbReference type="Proteomes" id="UP000315460">
    <property type="component" value="Unassembled WGS sequence"/>
</dbReference>
<evidence type="ECO:0000313" key="1">
    <source>
        <dbReference type="EMBL" id="SMO61573.1"/>
    </source>
</evidence>